<sequence length="882" mass="96478">MLGQPGVGAGGQPPGEHHPAGDLDRRAEQGVPGTDLAQAGDVGGAAAVEPVPLALEGVGGQVDRHPTRVGPGDRNTVGEQEPGAGEEPVQPALTAPQRPDGHRLHRVLNGHGQHRVRTRLDEGTETLGSERPHTLLEPDRVAQVLVPVLGVHSRSADPLPRHRREERHLGDTRLDPGQRRNHLTPNRFHLRRVRGVIHRDHPRPNLPGLTRGNQRRQPLRVTGNHHGRRTVDRSHRHTRVVRQQFPHLIHGQRHRHHPATTSQTARDRPAAQHNNLRRILQRQRTRNSGSRDLTLRMTQHRTRLNPERTPQPRKSNHHGKKHRLDDIHPLQRGLVAQNTGDLPVHRALNRSRALTEQPGELRRLPDKVPGHPHPLRTLTGEHEHRPGSAGHAPTGHRQVGQPGQQGLPVATRDHGPVLEHRPPQQGRGHVGGRQVGVVTEESGQPPGLRPQRLRCLGRQHPRHHTAPGGRGDRLGFVLQHDVGVGAAHPERRHPRPARPVHLRPRPVLHQQLHRARRPVDLLGGPVHVQGPGQHPAAHRLDHLDHTGHPGGGLGVPDVRLDRPQVQRFRAVLPVGGQQGLGLDRVTQGGAGAVRLDGVHVGRGQAGVVQRGPDHPLLRRPVRRGQPVRRAVLVDRRPPHHRQHPVPVATSIRQPLHHQDTDTLTPPGAVSGIRERLAPTIGGQPALTAEIDEGVGRGHDRRPGGQGQVALPLPQRLHRQVQRHQRRRTRRVHGDRRALEPQGVGDPAGGDAAGRAGAQVALQPVRGAVEAREVVGAHHTREHTCGAAAQRTRVHTRVLQRLPGSLQQHPLLRVHRQRLTRRDAEEGRVELGGLVQEAALPGVGAPGGLGVGVVERVGVPAAIGGEPADRVHPARDQVPQLRG</sequence>
<organism evidence="2 3">
    <name type="scientific">Actinokineospora spheciospongiae</name>
    <dbReference type="NCBI Taxonomy" id="909613"/>
    <lineage>
        <taxon>Bacteria</taxon>
        <taxon>Bacillati</taxon>
        <taxon>Actinomycetota</taxon>
        <taxon>Actinomycetes</taxon>
        <taxon>Pseudonocardiales</taxon>
        <taxon>Pseudonocardiaceae</taxon>
        <taxon>Actinokineospora</taxon>
    </lineage>
</organism>
<feature type="compositionally biased region" description="Basic residues" evidence="1">
    <location>
        <begin position="717"/>
        <end position="733"/>
    </location>
</feature>
<feature type="compositionally biased region" description="Basic and acidic residues" evidence="1">
    <location>
        <begin position="411"/>
        <end position="422"/>
    </location>
</feature>
<feature type="compositionally biased region" description="Basic and acidic residues" evidence="1">
    <location>
        <begin position="166"/>
        <end position="178"/>
    </location>
</feature>
<proteinExistence type="predicted"/>
<feature type="region of interest" description="Disordered" evidence="1">
    <location>
        <begin position="199"/>
        <end position="235"/>
    </location>
</feature>
<feature type="region of interest" description="Disordered" evidence="1">
    <location>
        <begin position="154"/>
        <end position="182"/>
    </location>
</feature>
<dbReference type="eggNOG" id="ENOG5031SXX">
    <property type="taxonomic scope" value="Bacteria"/>
</dbReference>
<comment type="caution">
    <text evidence="2">The sequence shown here is derived from an EMBL/GenBank/DDBJ whole genome shotgun (WGS) entry which is preliminary data.</text>
</comment>
<protein>
    <submittedName>
        <fullName evidence="2">Uncharacterized protein</fullName>
    </submittedName>
</protein>
<feature type="region of interest" description="Disordered" evidence="1">
    <location>
        <begin position="862"/>
        <end position="882"/>
    </location>
</feature>
<feature type="compositionally biased region" description="Low complexity" evidence="1">
    <location>
        <begin position="35"/>
        <end position="44"/>
    </location>
</feature>
<dbReference type="AntiFam" id="ANF00171">
    <property type="entry name" value="Shadow ORF (opposite pikAII)"/>
</dbReference>
<feature type="region of interest" description="Disordered" evidence="1">
    <location>
        <begin position="352"/>
        <end position="431"/>
    </location>
</feature>
<feature type="compositionally biased region" description="Low complexity" evidence="1">
    <location>
        <begin position="398"/>
        <end position="409"/>
    </location>
</feature>
<feature type="region of interest" description="Disordered" evidence="1">
    <location>
        <begin position="250"/>
        <end position="328"/>
    </location>
</feature>
<dbReference type="AntiFam" id="ANF00248">
    <property type="entry name" value="Shadow ORF (opposite ppsD)"/>
</dbReference>
<feature type="region of interest" description="Disordered" evidence="1">
    <location>
        <begin position="1"/>
        <end position="44"/>
    </location>
</feature>
<evidence type="ECO:0000256" key="1">
    <source>
        <dbReference type="SAM" id="MobiDB-lite"/>
    </source>
</evidence>
<evidence type="ECO:0000313" key="2">
    <source>
        <dbReference type="EMBL" id="EWC64012.1"/>
    </source>
</evidence>
<dbReference type="AlphaFoldDB" id="W7J4P6"/>
<reference evidence="2 3" key="1">
    <citation type="journal article" date="2014" name="Genome Announc.">
        <title>Draft Genome Sequence of the Antitrypanosomally Active Sponge-Associated Bacterium Actinokineospora sp. Strain EG49.</title>
        <authorList>
            <person name="Harjes J."/>
            <person name="Ryu T."/>
            <person name="Abdelmohsen U.R."/>
            <person name="Moitinho-Silva L."/>
            <person name="Horn H."/>
            <person name="Ravasi T."/>
            <person name="Hentschel U."/>
        </authorList>
    </citation>
    <scope>NUCLEOTIDE SEQUENCE [LARGE SCALE GENOMIC DNA]</scope>
    <source>
        <strain evidence="2 3">EG49</strain>
    </source>
</reference>
<dbReference type="PATRIC" id="fig|909613.9.peg.741"/>
<evidence type="ECO:0000313" key="3">
    <source>
        <dbReference type="Proteomes" id="UP000019277"/>
    </source>
</evidence>
<feature type="compositionally biased region" description="Basic and acidic residues" evidence="1">
    <location>
        <begin position="359"/>
        <end position="369"/>
    </location>
</feature>
<dbReference type="Proteomes" id="UP000019277">
    <property type="component" value="Unassembled WGS sequence"/>
</dbReference>
<feature type="region of interest" description="Disordered" evidence="1">
    <location>
        <begin position="57"/>
        <end position="101"/>
    </location>
</feature>
<feature type="compositionally biased region" description="Basic residues" evidence="1">
    <location>
        <begin position="213"/>
        <end position="235"/>
    </location>
</feature>
<keyword evidence="3" id="KW-1185">Reference proteome</keyword>
<feature type="compositionally biased region" description="Basic residues" evidence="1">
    <location>
        <begin position="275"/>
        <end position="285"/>
    </location>
</feature>
<gene>
    <name evidence="2" type="ORF">UO65_0723</name>
</gene>
<feature type="compositionally biased region" description="Basic and acidic residues" evidence="1">
    <location>
        <begin position="15"/>
        <end position="28"/>
    </location>
</feature>
<feature type="region of interest" description="Disordered" evidence="1">
    <location>
        <begin position="717"/>
        <end position="753"/>
    </location>
</feature>
<name>W7J4P6_9PSEU</name>
<dbReference type="EMBL" id="AYXG01000027">
    <property type="protein sequence ID" value="EWC64012.1"/>
    <property type="molecule type" value="Genomic_DNA"/>
</dbReference>
<feature type="compositionally biased region" description="Gly residues" evidence="1">
    <location>
        <begin position="1"/>
        <end position="13"/>
    </location>
</feature>
<accession>W7J4P6</accession>